<dbReference type="PANTHER" id="PTHR21015">
    <property type="entry name" value="UDP-N-ACETYLGLUCOSAMINE--N-ACETYLMURAMYL-(PENTAPEPTIDE) PYROPHOSPHORYL-UNDECAPRENOL N-ACETYLGLUCOSAMINE TRANSFERASE 1"/>
    <property type="match status" value="1"/>
</dbReference>
<keyword evidence="15" id="KW-1185">Reference proteome</keyword>
<accession>M1L5D9</accession>
<dbReference type="EMBL" id="CP003804">
    <property type="protein sequence ID" value="AGF47853.1"/>
    <property type="molecule type" value="Genomic_DNA"/>
</dbReference>
<dbReference type="NCBIfam" id="TIGR01133">
    <property type="entry name" value="murG"/>
    <property type="match status" value="1"/>
</dbReference>
<keyword evidence="4 10" id="KW-0808">Transferase</keyword>
<dbReference type="GO" id="GO:0005886">
    <property type="term" value="C:plasma membrane"/>
    <property type="evidence" value="ECO:0007669"/>
    <property type="project" value="UniProtKB-SubCell"/>
</dbReference>
<feature type="binding site" evidence="10">
    <location>
        <begin position="13"/>
        <end position="15"/>
    </location>
    <ligand>
        <name>UDP-N-acetyl-alpha-D-glucosamine</name>
        <dbReference type="ChEBI" id="CHEBI:57705"/>
    </ligand>
</feature>
<dbReference type="UniPathway" id="UPA00219"/>
<dbReference type="AlphaFoldDB" id="M1L5D9"/>
<name>M1L5D9_9PROT</name>
<evidence type="ECO:0000256" key="9">
    <source>
        <dbReference type="ARBA" id="ARBA00023316"/>
    </source>
</evidence>
<protein>
    <recommendedName>
        <fullName evidence="10">UDP-N-acetylglucosamine--N-acetylmuramyl-(pentapeptide) pyrophosphoryl-undecaprenol N-acetylglucosamine transferase</fullName>
        <ecNumber evidence="10">2.4.1.227</ecNumber>
    </recommendedName>
    <alternativeName>
        <fullName evidence="10">Undecaprenyl-PP-MurNAc-pentapeptide-UDPGlcNAc GlcNAc transferase</fullName>
    </alternativeName>
</protein>
<evidence type="ECO:0000313" key="15">
    <source>
        <dbReference type="Proteomes" id="UP000011686"/>
    </source>
</evidence>
<gene>
    <name evidence="10" type="primary">murG</name>
    <name evidence="14" type="ORF">CDEE_0895</name>
</gene>
<dbReference type="eggNOG" id="COG0707">
    <property type="taxonomic scope" value="Bacteria"/>
</dbReference>
<dbReference type="GO" id="GO:0051991">
    <property type="term" value="F:UDP-N-acetyl-D-glucosamine:N-acetylmuramoyl-L-alanyl-D-glutamyl-meso-2,6-diaminopimelyl-D-alanyl-D-alanine-diphosphoundecaprenol 4-beta-N-acetylglucosaminlytransferase activity"/>
    <property type="evidence" value="ECO:0007669"/>
    <property type="project" value="RHEA"/>
</dbReference>
<dbReference type="PANTHER" id="PTHR21015:SF22">
    <property type="entry name" value="GLYCOSYLTRANSFERASE"/>
    <property type="match status" value="1"/>
</dbReference>
<evidence type="ECO:0000256" key="4">
    <source>
        <dbReference type="ARBA" id="ARBA00022679"/>
    </source>
</evidence>
<dbReference type="GO" id="GO:0051301">
    <property type="term" value="P:cell division"/>
    <property type="evidence" value="ECO:0007669"/>
    <property type="project" value="UniProtKB-KW"/>
</dbReference>
<feature type="domain" description="Glycosyl transferase family 28 C-terminal" evidence="13">
    <location>
        <begin position="185"/>
        <end position="328"/>
    </location>
</feature>
<keyword evidence="8 10" id="KW-0131">Cell cycle</keyword>
<dbReference type="GO" id="GO:0005975">
    <property type="term" value="P:carbohydrate metabolic process"/>
    <property type="evidence" value="ECO:0007669"/>
    <property type="project" value="InterPro"/>
</dbReference>
<comment type="function">
    <text evidence="10">Cell wall formation. Catalyzes the transfer of a GlcNAc subunit on undecaprenyl-pyrophosphoryl-MurNAc-pentapeptide (lipid intermediate I) to form undecaprenyl-pyrophosphoryl-MurNAc-(pentapeptide)GlcNAc (lipid intermediate II).</text>
</comment>
<dbReference type="GO" id="GO:0050511">
    <property type="term" value="F:undecaprenyldiphospho-muramoylpentapeptide beta-N-acetylglucosaminyltransferase activity"/>
    <property type="evidence" value="ECO:0007669"/>
    <property type="project" value="UniProtKB-UniRule"/>
</dbReference>
<keyword evidence="2 10" id="KW-0132">Cell division</keyword>
<evidence type="ECO:0000256" key="7">
    <source>
        <dbReference type="ARBA" id="ARBA00023136"/>
    </source>
</evidence>
<evidence type="ECO:0000259" key="13">
    <source>
        <dbReference type="Pfam" id="PF04101"/>
    </source>
</evidence>
<dbReference type="InterPro" id="IPR007235">
    <property type="entry name" value="Glyco_trans_28_C"/>
</dbReference>
<dbReference type="GO" id="GO:0008360">
    <property type="term" value="P:regulation of cell shape"/>
    <property type="evidence" value="ECO:0007669"/>
    <property type="project" value="UniProtKB-KW"/>
</dbReference>
<keyword evidence="7 10" id="KW-0472">Membrane</keyword>
<sequence length="364" mass="41032">MKKSLVIIAAGGTAGHIMPGLVIADVLKKRNWDVLWLGNRHKMESDLVRSNGVDFRSINFDGLPNRKITTLLSFPFKLLISMMNVWKIFYLKKPDLVIGMGGYITIPVCLVASLKRIPIVLHEQNAVMGRANSILYKFASQVLSGYPIDHYKNIKFVGNPVRNEFLNISSSYYRYDLRADKTLKLLVLGGSLGSGDINNCVPEAIHLLPTEERPLVFHQCGNKHVKKINEKYKELGLKADCVGFIDNISQELSNADLVICRSGAMTIAEITAVGVASLLIPFPNAVKNHQWKNAEFLYRVGAAWLIKQDELTPEWLACWLKTINRNDLLKVAVKAHSLYKPDTNNIIAESCERFKKNNTYEKKY</sequence>
<dbReference type="KEGG" id="kct:CDEE_0895"/>
<keyword evidence="11" id="KW-1133">Transmembrane helix</keyword>
<dbReference type="GO" id="GO:0071555">
    <property type="term" value="P:cell wall organization"/>
    <property type="evidence" value="ECO:0007669"/>
    <property type="project" value="UniProtKB-KW"/>
</dbReference>
<proteinExistence type="inferred from homology"/>
<evidence type="ECO:0000256" key="1">
    <source>
        <dbReference type="ARBA" id="ARBA00022475"/>
    </source>
</evidence>
<comment type="similarity">
    <text evidence="10">Belongs to the glycosyltransferase 28 family. MurG subfamily.</text>
</comment>
<feature type="binding site" evidence="10">
    <location>
        <position position="290"/>
    </location>
    <ligand>
        <name>UDP-N-acetyl-alpha-D-glucosamine</name>
        <dbReference type="ChEBI" id="CHEBI:57705"/>
    </ligand>
</feature>
<keyword evidence="5 10" id="KW-0133">Cell shape</keyword>
<feature type="binding site" evidence="10">
    <location>
        <position position="191"/>
    </location>
    <ligand>
        <name>UDP-N-acetyl-alpha-D-glucosamine</name>
        <dbReference type="ChEBI" id="CHEBI:57705"/>
    </ligand>
</feature>
<feature type="domain" description="Glycosyltransferase family 28 N-terminal" evidence="12">
    <location>
        <begin position="6"/>
        <end position="143"/>
    </location>
</feature>
<dbReference type="Gene3D" id="3.40.50.2000">
    <property type="entry name" value="Glycogen Phosphorylase B"/>
    <property type="match status" value="2"/>
</dbReference>
<comment type="caution">
    <text evidence="10">Lacks conserved residue(s) required for the propagation of feature annotation.</text>
</comment>
<dbReference type="GO" id="GO:0009252">
    <property type="term" value="P:peptidoglycan biosynthetic process"/>
    <property type="evidence" value="ECO:0007669"/>
    <property type="project" value="UniProtKB-UniRule"/>
</dbReference>
<feature type="transmembrane region" description="Helical" evidence="11">
    <location>
        <begin position="68"/>
        <end position="89"/>
    </location>
</feature>
<evidence type="ECO:0000256" key="3">
    <source>
        <dbReference type="ARBA" id="ARBA00022676"/>
    </source>
</evidence>
<dbReference type="HOGENOM" id="CLU_037404_2_1_4"/>
<keyword evidence="1 10" id="KW-1003">Cell membrane</keyword>
<evidence type="ECO:0000256" key="5">
    <source>
        <dbReference type="ARBA" id="ARBA00022960"/>
    </source>
</evidence>
<dbReference type="Proteomes" id="UP000011686">
    <property type="component" value="Chromosome"/>
</dbReference>
<dbReference type="STRING" id="1208918.CDEE_0895"/>
<dbReference type="RefSeq" id="WP_015238305.1">
    <property type="nucleotide sequence ID" value="NC_020283.1"/>
</dbReference>
<keyword evidence="3 10" id="KW-0328">Glycosyltransferase</keyword>
<comment type="subcellular location">
    <subcellularLocation>
        <location evidence="10">Cell membrane</location>
        <topology evidence="10">Peripheral membrane protein</topology>
        <orientation evidence="10">Cytoplasmic side</orientation>
    </subcellularLocation>
</comment>
<comment type="pathway">
    <text evidence="10">Cell wall biogenesis; peptidoglycan biosynthesis.</text>
</comment>
<evidence type="ECO:0000256" key="8">
    <source>
        <dbReference type="ARBA" id="ARBA00023306"/>
    </source>
</evidence>
<dbReference type="Pfam" id="PF04101">
    <property type="entry name" value="Glyco_tran_28_C"/>
    <property type="match status" value="1"/>
</dbReference>
<dbReference type="PATRIC" id="fig|1208918.3.peg.553"/>
<dbReference type="EC" id="2.4.1.227" evidence="10"/>
<keyword evidence="11" id="KW-0812">Transmembrane</keyword>
<comment type="catalytic activity">
    <reaction evidence="10">
        <text>di-trans,octa-cis-undecaprenyl diphospho-N-acetyl-alpha-D-muramoyl-L-alanyl-D-glutamyl-meso-2,6-diaminopimeloyl-D-alanyl-D-alanine + UDP-N-acetyl-alpha-D-glucosamine = di-trans,octa-cis-undecaprenyl diphospho-[N-acetyl-alpha-D-glucosaminyl-(1-&gt;4)]-N-acetyl-alpha-D-muramoyl-L-alanyl-D-glutamyl-meso-2,6-diaminopimeloyl-D-alanyl-D-alanine + UDP + H(+)</text>
        <dbReference type="Rhea" id="RHEA:31227"/>
        <dbReference type="ChEBI" id="CHEBI:15378"/>
        <dbReference type="ChEBI" id="CHEBI:57705"/>
        <dbReference type="ChEBI" id="CHEBI:58223"/>
        <dbReference type="ChEBI" id="CHEBI:61387"/>
        <dbReference type="ChEBI" id="CHEBI:61388"/>
        <dbReference type="EC" id="2.4.1.227"/>
    </reaction>
</comment>
<dbReference type="HAMAP" id="MF_00033">
    <property type="entry name" value="MurG"/>
    <property type="match status" value="1"/>
</dbReference>
<feature type="binding site" evidence="10">
    <location>
        <position position="162"/>
    </location>
    <ligand>
        <name>UDP-N-acetyl-alpha-D-glucosamine</name>
        <dbReference type="ChEBI" id="CHEBI:57705"/>
    </ligand>
</feature>
<evidence type="ECO:0000256" key="6">
    <source>
        <dbReference type="ARBA" id="ARBA00022984"/>
    </source>
</evidence>
<evidence type="ECO:0000256" key="2">
    <source>
        <dbReference type="ARBA" id="ARBA00022618"/>
    </source>
</evidence>
<feature type="binding site" evidence="10">
    <location>
        <position position="245"/>
    </location>
    <ligand>
        <name>UDP-N-acetyl-alpha-D-glucosamine</name>
        <dbReference type="ChEBI" id="CHEBI:57705"/>
    </ligand>
</feature>
<evidence type="ECO:0000313" key="14">
    <source>
        <dbReference type="EMBL" id="AGF47853.1"/>
    </source>
</evidence>
<dbReference type="InterPro" id="IPR004276">
    <property type="entry name" value="GlycoTrans_28_N"/>
</dbReference>
<dbReference type="CDD" id="cd03785">
    <property type="entry name" value="GT28_MurG"/>
    <property type="match status" value="1"/>
</dbReference>
<evidence type="ECO:0000256" key="11">
    <source>
        <dbReference type="SAM" id="Phobius"/>
    </source>
</evidence>
<dbReference type="InterPro" id="IPR006009">
    <property type="entry name" value="GlcNAc_MurG"/>
</dbReference>
<feature type="binding site" evidence="10">
    <location>
        <position position="125"/>
    </location>
    <ligand>
        <name>UDP-N-acetyl-alpha-D-glucosamine</name>
        <dbReference type="ChEBI" id="CHEBI:57705"/>
    </ligand>
</feature>
<feature type="transmembrane region" description="Helical" evidence="11">
    <location>
        <begin position="96"/>
        <end position="114"/>
    </location>
</feature>
<evidence type="ECO:0000256" key="10">
    <source>
        <dbReference type="HAMAP-Rule" id="MF_00033"/>
    </source>
</evidence>
<evidence type="ECO:0000259" key="12">
    <source>
        <dbReference type="Pfam" id="PF03033"/>
    </source>
</evidence>
<dbReference type="Pfam" id="PF03033">
    <property type="entry name" value="Glyco_transf_28"/>
    <property type="match status" value="1"/>
</dbReference>
<keyword evidence="6 10" id="KW-0573">Peptidoglycan synthesis</keyword>
<dbReference type="SUPFAM" id="SSF53756">
    <property type="entry name" value="UDP-Glycosyltransferase/glycogen phosphorylase"/>
    <property type="match status" value="1"/>
</dbReference>
<reference evidence="14 15" key="1">
    <citation type="journal article" date="2013" name="Genome Biol. Evol.">
        <title>Genome evolution and phylogenomic analysis of candidatus kinetoplastibacterium, the betaproteobacterial endosymbionts of strigomonas and angomonas.</title>
        <authorList>
            <person name="Alves J.M."/>
            <person name="Serrano M.G."/>
            <person name="Maia da Silva F."/>
            <person name="Voegtly L.J."/>
            <person name="Matveyev A.V."/>
            <person name="Teixeira M.M."/>
            <person name="Camargo E.P."/>
            <person name="Buck G.A."/>
        </authorList>
    </citation>
    <scope>NUCLEOTIDE SEQUENCE [LARGE SCALE GENOMIC DNA]</scope>
    <source>
        <strain evidence="14 15">TCC036E</strain>
    </source>
</reference>
<organism evidence="14 15">
    <name type="scientific">Candidatus Kinetoplastidibacterium crithidiae TCC036E</name>
    <dbReference type="NCBI Taxonomy" id="1208918"/>
    <lineage>
        <taxon>Bacteria</taxon>
        <taxon>Pseudomonadati</taxon>
        <taxon>Pseudomonadota</taxon>
        <taxon>Betaproteobacteria</taxon>
        <taxon>Candidatus Kinetoplastidibacterium</taxon>
    </lineage>
</organism>
<keyword evidence="9 10" id="KW-0961">Cell wall biogenesis/degradation</keyword>